<gene>
    <name evidence="3" type="ORF">K504DRAFT_459259</name>
</gene>
<feature type="signal peptide" evidence="2">
    <location>
        <begin position="1"/>
        <end position="16"/>
    </location>
</feature>
<accession>A0A6G1K209</accession>
<feature type="compositionally biased region" description="Pro residues" evidence="1">
    <location>
        <begin position="121"/>
        <end position="132"/>
    </location>
</feature>
<feature type="compositionally biased region" description="Low complexity" evidence="1">
    <location>
        <begin position="133"/>
        <end position="143"/>
    </location>
</feature>
<evidence type="ECO:0000313" key="4">
    <source>
        <dbReference type="Proteomes" id="UP000799428"/>
    </source>
</evidence>
<evidence type="ECO:0000256" key="1">
    <source>
        <dbReference type="SAM" id="MobiDB-lite"/>
    </source>
</evidence>
<evidence type="ECO:0000256" key="2">
    <source>
        <dbReference type="SAM" id="SignalP"/>
    </source>
</evidence>
<reference evidence="3" key="1">
    <citation type="journal article" date="2020" name="Stud. Mycol.">
        <title>101 Dothideomycetes genomes: a test case for predicting lifestyles and emergence of pathogens.</title>
        <authorList>
            <person name="Haridas S."/>
            <person name="Albert R."/>
            <person name="Binder M."/>
            <person name="Bloem J."/>
            <person name="Labutti K."/>
            <person name="Salamov A."/>
            <person name="Andreopoulos B."/>
            <person name="Baker S."/>
            <person name="Barry K."/>
            <person name="Bills G."/>
            <person name="Bluhm B."/>
            <person name="Cannon C."/>
            <person name="Castanera R."/>
            <person name="Culley D."/>
            <person name="Daum C."/>
            <person name="Ezra D."/>
            <person name="Gonzalez J."/>
            <person name="Henrissat B."/>
            <person name="Kuo A."/>
            <person name="Liang C."/>
            <person name="Lipzen A."/>
            <person name="Lutzoni F."/>
            <person name="Magnuson J."/>
            <person name="Mondo S."/>
            <person name="Nolan M."/>
            <person name="Ohm R."/>
            <person name="Pangilinan J."/>
            <person name="Park H.-J."/>
            <person name="Ramirez L."/>
            <person name="Alfaro M."/>
            <person name="Sun H."/>
            <person name="Tritt A."/>
            <person name="Yoshinaga Y."/>
            <person name="Zwiers L.-H."/>
            <person name="Turgeon B."/>
            <person name="Goodwin S."/>
            <person name="Spatafora J."/>
            <person name="Crous P."/>
            <person name="Grigoriev I."/>
        </authorList>
    </citation>
    <scope>NUCLEOTIDE SEQUENCE</scope>
    <source>
        <strain evidence="3">CBS 279.74</strain>
    </source>
</reference>
<feature type="chain" id="PRO_5026232244" evidence="2">
    <location>
        <begin position="17"/>
        <end position="160"/>
    </location>
</feature>
<keyword evidence="4" id="KW-1185">Reference proteome</keyword>
<dbReference type="AlphaFoldDB" id="A0A6G1K209"/>
<dbReference type="EMBL" id="MU005775">
    <property type="protein sequence ID" value="KAF2706838.1"/>
    <property type="molecule type" value="Genomic_DNA"/>
</dbReference>
<sequence>MRLLISLVALLPLATASSIVSHQLQEDRTQVNVDTGPHESCHQRLGRSCQRFSNPDPNTLARLPDSSSPRNGHGRSETLDYITTWTGYPRRCLNGYKYPLGSRCRRTSNSKLNPRAKSTPLPRPNITPPEPGEPAALAGPQLADSTTVEDEGNEGCKLAK</sequence>
<feature type="region of interest" description="Disordered" evidence="1">
    <location>
        <begin position="102"/>
        <end position="160"/>
    </location>
</feature>
<dbReference type="Proteomes" id="UP000799428">
    <property type="component" value="Unassembled WGS sequence"/>
</dbReference>
<name>A0A6G1K209_9PLEO</name>
<organism evidence="3 4">
    <name type="scientific">Pleomassaria siparia CBS 279.74</name>
    <dbReference type="NCBI Taxonomy" id="1314801"/>
    <lineage>
        <taxon>Eukaryota</taxon>
        <taxon>Fungi</taxon>
        <taxon>Dikarya</taxon>
        <taxon>Ascomycota</taxon>
        <taxon>Pezizomycotina</taxon>
        <taxon>Dothideomycetes</taxon>
        <taxon>Pleosporomycetidae</taxon>
        <taxon>Pleosporales</taxon>
        <taxon>Pleomassariaceae</taxon>
        <taxon>Pleomassaria</taxon>
    </lineage>
</organism>
<protein>
    <submittedName>
        <fullName evidence="3">Uncharacterized protein</fullName>
    </submittedName>
</protein>
<evidence type="ECO:0000313" key="3">
    <source>
        <dbReference type="EMBL" id="KAF2706838.1"/>
    </source>
</evidence>
<keyword evidence="2" id="KW-0732">Signal</keyword>
<proteinExistence type="predicted"/>
<feature type="region of interest" description="Disordered" evidence="1">
    <location>
        <begin position="50"/>
        <end position="77"/>
    </location>
</feature>